<dbReference type="RefSeq" id="WP_062145098.1">
    <property type="nucleotide sequence ID" value="NZ_CP013002.1"/>
</dbReference>
<sequence>MTILLFLAPASVALGGLGLAAFLWTMRSGQYDDPKGDAERILYDHLEDLPPPRAD</sequence>
<dbReference type="EMBL" id="CP013002">
    <property type="protein sequence ID" value="ALL12763.1"/>
    <property type="molecule type" value="Genomic_DNA"/>
</dbReference>
<dbReference type="KEGG" id="chq:AQ619_04990"/>
<evidence type="ECO:0000313" key="2">
    <source>
        <dbReference type="Proteomes" id="UP000056905"/>
    </source>
</evidence>
<keyword evidence="2" id="KW-1185">Reference proteome</keyword>
<dbReference type="OrthoDB" id="9802763at2"/>
<dbReference type="InterPro" id="IPR004714">
    <property type="entry name" value="Cyt_oxidase_maturation_cbb3"/>
</dbReference>
<organism evidence="1 2">
    <name type="scientific">Caulobacter henricii</name>
    <dbReference type="NCBI Taxonomy" id="69395"/>
    <lineage>
        <taxon>Bacteria</taxon>
        <taxon>Pseudomonadati</taxon>
        <taxon>Pseudomonadota</taxon>
        <taxon>Alphaproteobacteria</taxon>
        <taxon>Caulobacterales</taxon>
        <taxon>Caulobacteraceae</taxon>
        <taxon>Caulobacter</taxon>
    </lineage>
</organism>
<gene>
    <name evidence="1" type="ORF">AQ619_04990</name>
</gene>
<evidence type="ECO:0000313" key="1">
    <source>
        <dbReference type="EMBL" id="ALL12763.1"/>
    </source>
</evidence>
<dbReference type="AlphaFoldDB" id="A0A0P0NXJ5"/>
<dbReference type="Pfam" id="PF03597">
    <property type="entry name" value="FixS"/>
    <property type="match status" value="1"/>
</dbReference>
<name>A0A0P0NXJ5_9CAUL</name>
<protein>
    <submittedName>
        <fullName evidence="1">Cytochrome C oxidase subunit II</fullName>
    </submittedName>
</protein>
<dbReference type="STRING" id="69395.AQ619_04990"/>
<dbReference type="NCBIfam" id="TIGR00847">
    <property type="entry name" value="ccoS"/>
    <property type="match status" value="1"/>
</dbReference>
<proteinExistence type="predicted"/>
<accession>A0A0P0NXJ5</accession>
<reference evidence="1 2" key="1">
    <citation type="submission" date="2015-10" db="EMBL/GenBank/DDBJ databases">
        <title>Conservation of the essential genome among Caulobacter and Brevundimonas species.</title>
        <authorList>
            <person name="Scott D."/>
            <person name="Ely B."/>
        </authorList>
    </citation>
    <scope>NUCLEOTIDE SEQUENCE [LARGE SCALE GENOMIC DNA]</scope>
    <source>
        <strain evidence="1 2">CB4</strain>
    </source>
</reference>
<dbReference type="Proteomes" id="UP000056905">
    <property type="component" value="Chromosome"/>
</dbReference>